<dbReference type="NCBIfam" id="NF033788">
    <property type="entry name" value="HTH_metalloreg"/>
    <property type="match status" value="1"/>
</dbReference>
<reference evidence="5 6" key="1">
    <citation type="submission" date="2020-08" db="EMBL/GenBank/DDBJ databases">
        <title>Genomic Encyclopedia of Type Strains, Phase III (KMG-III): the genomes of soil and plant-associated and newly described type strains.</title>
        <authorList>
            <person name="Whitman W."/>
        </authorList>
    </citation>
    <scope>NUCLEOTIDE SEQUENCE [LARGE SCALE GENOMIC DNA]</scope>
    <source>
        <strain evidence="5 6">CECT 8577</strain>
    </source>
</reference>
<dbReference type="EMBL" id="JACHWU010000006">
    <property type="protein sequence ID" value="MBB3053072.1"/>
    <property type="molecule type" value="Genomic_DNA"/>
</dbReference>
<evidence type="ECO:0000313" key="6">
    <source>
        <dbReference type="Proteomes" id="UP000550714"/>
    </source>
</evidence>
<dbReference type="Gene3D" id="1.10.10.10">
    <property type="entry name" value="Winged helix-like DNA-binding domain superfamily/Winged helix DNA-binding domain"/>
    <property type="match status" value="1"/>
</dbReference>
<dbReference type="SUPFAM" id="SSF46785">
    <property type="entry name" value="Winged helix' DNA-binding domain"/>
    <property type="match status" value="1"/>
</dbReference>
<dbReference type="PANTHER" id="PTHR43132">
    <property type="entry name" value="ARSENICAL RESISTANCE OPERON REPRESSOR ARSR-RELATED"/>
    <property type="match status" value="1"/>
</dbReference>
<evidence type="ECO:0000256" key="1">
    <source>
        <dbReference type="ARBA" id="ARBA00023015"/>
    </source>
</evidence>
<accession>A0A839S6R5</accession>
<dbReference type="Proteomes" id="UP000550714">
    <property type="component" value="Unassembled WGS sequence"/>
</dbReference>
<comment type="caution">
    <text evidence="5">The sequence shown here is derived from an EMBL/GenBank/DDBJ whole genome shotgun (WGS) entry which is preliminary data.</text>
</comment>
<proteinExistence type="predicted"/>
<organism evidence="5 6">
    <name type="scientific">Prauserella isguenensis</name>
    <dbReference type="NCBI Taxonomy" id="1470180"/>
    <lineage>
        <taxon>Bacteria</taxon>
        <taxon>Bacillati</taxon>
        <taxon>Actinomycetota</taxon>
        <taxon>Actinomycetes</taxon>
        <taxon>Pseudonocardiales</taxon>
        <taxon>Pseudonocardiaceae</taxon>
        <taxon>Prauserella</taxon>
    </lineage>
</organism>
<name>A0A839S6R5_9PSEU</name>
<dbReference type="InterPro" id="IPR001845">
    <property type="entry name" value="HTH_ArsR_DNA-bd_dom"/>
</dbReference>
<keyword evidence="6" id="KW-1185">Reference proteome</keyword>
<gene>
    <name evidence="5" type="ORF">FHS23_004115</name>
</gene>
<dbReference type="CDD" id="cd00090">
    <property type="entry name" value="HTH_ARSR"/>
    <property type="match status" value="1"/>
</dbReference>
<protein>
    <submittedName>
        <fullName evidence="5">ArsR family transcriptional regulator</fullName>
    </submittedName>
</protein>
<evidence type="ECO:0000256" key="2">
    <source>
        <dbReference type="ARBA" id="ARBA00023125"/>
    </source>
</evidence>
<evidence type="ECO:0000313" key="5">
    <source>
        <dbReference type="EMBL" id="MBB3053072.1"/>
    </source>
</evidence>
<dbReference type="AlphaFoldDB" id="A0A839S6R5"/>
<dbReference type="InterPro" id="IPR036390">
    <property type="entry name" value="WH_DNA-bd_sf"/>
</dbReference>
<dbReference type="GO" id="GO:0003677">
    <property type="term" value="F:DNA binding"/>
    <property type="evidence" value="ECO:0007669"/>
    <property type="project" value="UniProtKB-KW"/>
</dbReference>
<keyword evidence="1" id="KW-0805">Transcription regulation</keyword>
<sequence>MTVPLYQVKAQLFRTLGHPVRIRVLELLLDGPKAVHELLTELPMGSAKLSQQLAVLRGTGVVSARRDGNTVEYSLSTTDVGDLLRAARLVLTQHAVGQGKLLAELRMETAS</sequence>
<keyword evidence="3" id="KW-0804">Transcription</keyword>
<dbReference type="PRINTS" id="PR00778">
    <property type="entry name" value="HTHARSR"/>
</dbReference>
<dbReference type="PANTHER" id="PTHR43132:SF2">
    <property type="entry name" value="ARSENICAL RESISTANCE OPERON REPRESSOR ARSR-RELATED"/>
    <property type="match status" value="1"/>
</dbReference>
<dbReference type="GO" id="GO:0003700">
    <property type="term" value="F:DNA-binding transcription factor activity"/>
    <property type="evidence" value="ECO:0007669"/>
    <property type="project" value="InterPro"/>
</dbReference>
<keyword evidence="2" id="KW-0238">DNA-binding</keyword>
<dbReference type="SMART" id="SM00418">
    <property type="entry name" value="HTH_ARSR"/>
    <property type="match status" value="1"/>
</dbReference>
<dbReference type="Pfam" id="PF01022">
    <property type="entry name" value="HTH_5"/>
    <property type="match status" value="1"/>
</dbReference>
<evidence type="ECO:0000256" key="3">
    <source>
        <dbReference type="ARBA" id="ARBA00023163"/>
    </source>
</evidence>
<feature type="domain" description="HTH arsR-type" evidence="4">
    <location>
        <begin position="1"/>
        <end position="95"/>
    </location>
</feature>
<evidence type="ECO:0000259" key="4">
    <source>
        <dbReference type="PROSITE" id="PS50987"/>
    </source>
</evidence>
<dbReference type="InterPro" id="IPR051011">
    <property type="entry name" value="Metal_resp_trans_reg"/>
</dbReference>
<dbReference type="RefSeq" id="WP_183658447.1">
    <property type="nucleotide sequence ID" value="NZ_JACHWU010000006.1"/>
</dbReference>
<dbReference type="PROSITE" id="PS50987">
    <property type="entry name" value="HTH_ARSR_2"/>
    <property type="match status" value="1"/>
</dbReference>
<dbReference type="InterPro" id="IPR036388">
    <property type="entry name" value="WH-like_DNA-bd_sf"/>
</dbReference>
<dbReference type="InterPro" id="IPR011991">
    <property type="entry name" value="ArsR-like_HTH"/>
</dbReference>